<dbReference type="Gene3D" id="3.40.50.720">
    <property type="entry name" value="NAD(P)-binding Rossmann-like Domain"/>
    <property type="match status" value="1"/>
</dbReference>
<keyword evidence="7 10" id="KW-0560">Oxidoreductase</keyword>
<dbReference type="GO" id="GO:0005829">
    <property type="term" value="C:cytosol"/>
    <property type="evidence" value="ECO:0007669"/>
    <property type="project" value="TreeGrafter"/>
</dbReference>
<dbReference type="InterPro" id="IPR001282">
    <property type="entry name" value="G6P_DH"/>
</dbReference>
<evidence type="ECO:0000256" key="3">
    <source>
        <dbReference type="ARBA" id="ARBA00013019"/>
    </source>
</evidence>
<proteinExistence type="inferred from homology"/>
<evidence type="ECO:0000313" key="15">
    <source>
        <dbReference type="Proteomes" id="UP000677054"/>
    </source>
</evidence>
<dbReference type="Pfam" id="PF00479">
    <property type="entry name" value="G6PD_N"/>
    <property type="match status" value="1"/>
</dbReference>
<dbReference type="InterPro" id="IPR002925">
    <property type="entry name" value="Dienelactn_hydro"/>
</dbReference>
<evidence type="ECO:0000256" key="5">
    <source>
        <dbReference type="ARBA" id="ARBA00022526"/>
    </source>
</evidence>
<dbReference type="InterPro" id="IPR029058">
    <property type="entry name" value="AB_hydrolase_fold"/>
</dbReference>
<keyword evidence="15" id="KW-1185">Reference proteome</keyword>
<comment type="catalytic activity">
    <reaction evidence="9">
        <text>D-glucose 6-phosphate + NADP(+) = 6-phospho-D-glucono-1,5-lactone + NADPH + H(+)</text>
        <dbReference type="Rhea" id="RHEA:15841"/>
        <dbReference type="ChEBI" id="CHEBI:15378"/>
        <dbReference type="ChEBI" id="CHEBI:57783"/>
        <dbReference type="ChEBI" id="CHEBI:57955"/>
        <dbReference type="ChEBI" id="CHEBI:58349"/>
        <dbReference type="ChEBI" id="CHEBI:61548"/>
        <dbReference type="EC" id="1.1.1.49"/>
    </reaction>
    <physiologicalReaction direction="left-to-right" evidence="9">
        <dbReference type="Rhea" id="RHEA:15842"/>
    </physiologicalReaction>
</comment>
<dbReference type="UniPathway" id="UPA00115">
    <property type="reaction ID" value="UER00408"/>
</dbReference>
<feature type="domain" description="Dienelactone hydrolase" evidence="12">
    <location>
        <begin position="4"/>
        <end position="201"/>
    </location>
</feature>
<dbReference type="PANTHER" id="PTHR23429">
    <property type="entry name" value="GLUCOSE-6-PHOSPHATE 1-DEHYDROGENASE G6PD"/>
    <property type="match status" value="1"/>
</dbReference>
<evidence type="ECO:0000259" key="11">
    <source>
        <dbReference type="Pfam" id="PF00479"/>
    </source>
</evidence>
<dbReference type="SUPFAM" id="SSF55347">
    <property type="entry name" value="Glyceraldehyde-3-phosphate dehydrogenase-like, C-terminal domain"/>
    <property type="match status" value="1"/>
</dbReference>
<dbReference type="GO" id="GO:0050661">
    <property type="term" value="F:NADP binding"/>
    <property type="evidence" value="ECO:0007669"/>
    <property type="project" value="InterPro"/>
</dbReference>
<dbReference type="Gene3D" id="3.30.360.10">
    <property type="entry name" value="Dihydrodipicolinate Reductase, domain 2"/>
    <property type="match status" value="1"/>
</dbReference>
<dbReference type="InterPro" id="IPR022675">
    <property type="entry name" value="G6P_DH_C"/>
</dbReference>
<name>A0A7R8XG57_9CRUS</name>
<evidence type="ECO:0000256" key="10">
    <source>
        <dbReference type="RuleBase" id="RU362120"/>
    </source>
</evidence>
<accession>A0A7R8XG57</accession>
<keyword evidence="8 10" id="KW-0119">Carbohydrate metabolism</keyword>
<dbReference type="AlphaFoldDB" id="A0A7R8XG57"/>
<dbReference type="NCBIfam" id="TIGR00871">
    <property type="entry name" value="zwf"/>
    <property type="match status" value="1"/>
</dbReference>
<feature type="domain" description="Glucose-6-phosphate dehydrogenase C-terminal" evidence="13">
    <location>
        <begin position="366"/>
        <end position="665"/>
    </location>
</feature>
<evidence type="ECO:0000313" key="14">
    <source>
        <dbReference type="EMBL" id="CAD7249184.1"/>
    </source>
</evidence>
<dbReference type="EC" id="1.1.1.49" evidence="3 10"/>
<sequence>VTAPIRRTAAMLAGHGFIVACPEIYHEFEPLGTVLAYDEAGTTRGNELKITKPVDAYDSDARAVLDYLKSRADCTGRLGVMGICVGGHLAFRAAMNPDVLATVCFYATDIHKKALGLGKNDNSLLRAGEIKGELLHIWGRQDPHVPLEGRNLVKARLDEVGTKYTWHEFNGQHAFMRDEGHRYDPALSRLSWDLLLELFNRRLGWDAAGRLPPEMKILSVGRGKVEFDAWRADIKSMLDAKFKSGYDQKIFERFIARNHYFANSADDPDAYKRMAETLGDTKTFPQNLAYFLSVRPTDFAPVVEQLSGVGLVDESKYWRRVLIEKPFGTDLASAQDLQARLTRHLKESQIYRIDHYLGKTAVQGIMLTRFANAIFEPLWNKDHIDHVQITNNEILGVGDRTTFYDATGALRDMFQSHLLQTLALTAMEKPKDLTPDSIRAEKIKLLQAIRPIDAKNLNKQAFRAQYAAGRVCVGDGHGENVAGYLDELKRDGIESSHTETYAAVKLWIDNERWKGVPFYVRTAKRMHEGNVAISVKFKKSPMQLNDSQHQNWLVISIQPKETVKLEIESKIPGLDIATRTLSIDAPTRQQGDESIDSYETLMLNLMEGDPSQYLHISEVEAQWKLVDPIVKTWAADKTPLLQYRAGDRDPKESGVIFETEDQFWRYSIELGGDKH</sequence>
<dbReference type="GO" id="GO:0006006">
    <property type="term" value="P:glucose metabolic process"/>
    <property type="evidence" value="ECO:0007669"/>
    <property type="project" value="UniProtKB-KW"/>
</dbReference>
<feature type="domain" description="Glucose-6-phosphate dehydrogenase NAD-binding" evidence="11">
    <location>
        <begin position="207"/>
        <end position="363"/>
    </location>
</feature>
<dbReference type="SUPFAM" id="SSF53474">
    <property type="entry name" value="alpha/beta-Hydrolases"/>
    <property type="match status" value="1"/>
</dbReference>
<dbReference type="Pfam" id="PF02781">
    <property type="entry name" value="G6PD_C"/>
    <property type="match status" value="1"/>
</dbReference>
<dbReference type="InterPro" id="IPR022674">
    <property type="entry name" value="G6P_DH_NAD-bd"/>
</dbReference>
<reference evidence="14" key="1">
    <citation type="submission" date="2020-11" db="EMBL/GenBank/DDBJ databases">
        <authorList>
            <person name="Tran Van P."/>
        </authorList>
    </citation>
    <scope>NUCLEOTIDE SEQUENCE</scope>
</reference>
<dbReference type="EMBL" id="LR901686">
    <property type="protein sequence ID" value="CAD7249184.1"/>
    <property type="molecule type" value="Genomic_DNA"/>
</dbReference>
<dbReference type="EMBL" id="CAJPEV010002169">
    <property type="protein sequence ID" value="CAG0895961.1"/>
    <property type="molecule type" value="Genomic_DNA"/>
</dbReference>
<gene>
    <name evidence="14" type="ORF">DSTB1V02_LOCUS8983</name>
</gene>
<dbReference type="Proteomes" id="UP000677054">
    <property type="component" value="Unassembled WGS sequence"/>
</dbReference>
<dbReference type="PANTHER" id="PTHR23429:SF0">
    <property type="entry name" value="GLUCOSE-6-PHOSPHATE 1-DEHYDROGENASE"/>
    <property type="match status" value="1"/>
</dbReference>
<protein>
    <recommendedName>
        <fullName evidence="4 10">Glucose-6-phosphate 1-dehydrogenase</fullName>
        <ecNumber evidence="3 10">1.1.1.49</ecNumber>
    </recommendedName>
</protein>
<dbReference type="InterPro" id="IPR036291">
    <property type="entry name" value="NAD(P)-bd_dom_sf"/>
</dbReference>
<comment type="pathway">
    <text evidence="2 10">Carbohydrate degradation; pentose phosphate pathway; D-ribulose 5-phosphate from D-glucose 6-phosphate (oxidative stage): step 1/3.</text>
</comment>
<evidence type="ECO:0000256" key="9">
    <source>
        <dbReference type="ARBA" id="ARBA00047696"/>
    </source>
</evidence>
<evidence type="ECO:0000259" key="12">
    <source>
        <dbReference type="Pfam" id="PF01738"/>
    </source>
</evidence>
<evidence type="ECO:0000259" key="13">
    <source>
        <dbReference type="Pfam" id="PF02781"/>
    </source>
</evidence>
<evidence type="ECO:0000256" key="6">
    <source>
        <dbReference type="ARBA" id="ARBA00022857"/>
    </source>
</evidence>
<keyword evidence="6 10" id="KW-0521">NADP</keyword>
<dbReference type="Gene3D" id="3.40.50.1820">
    <property type="entry name" value="alpha/beta hydrolase"/>
    <property type="match status" value="1"/>
</dbReference>
<evidence type="ECO:0000256" key="4">
    <source>
        <dbReference type="ARBA" id="ARBA00020444"/>
    </source>
</evidence>
<comment type="similarity">
    <text evidence="10">Belongs to the glucose-6-phosphate dehydrogenase family.</text>
</comment>
<evidence type="ECO:0000256" key="7">
    <source>
        <dbReference type="ARBA" id="ARBA00023002"/>
    </source>
</evidence>
<evidence type="ECO:0000256" key="1">
    <source>
        <dbReference type="ARBA" id="ARBA00002914"/>
    </source>
</evidence>
<dbReference type="OrthoDB" id="60984at2759"/>
<dbReference type="GO" id="GO:0009051">
    <property type="term" value="P:pentose-phosphate shunt, oxidative branch"/>
    <property type="evidence" value="ECO:0007669"/>
    <property type="project" value="TreeGrafter"/>
</dbReference>
<feature type="non-terminal residue" evidence="14">
    <location>
        <position position="675"/>
    </location>
</feature>
<evidence type="ECO:0000256" key="2">
    <source>
        <dbReference type="ARBA" id="ARBA00004937"/>
    </source>
</evidence>
<comment type="function">
    <text evidence="10">Catalyzes the rate-limiting step of the oxidative pentose-phosphate pathway, which represents a route for the dissimilation of carbohydrates besides glycolysis.</text>
</comment>
<comment type="function">
    <text evidence="1">Cytosolic glucose-6-phosphate dehydrogenase that catalyzes the first and rate-limiting step of the oxidative branch within the pentose phosphate pathway/shunt, an alternative route to glycolysis for the dissimilation of carbohydrates and a major source of reducing power and metabolic intermediates for fatty acid and nucleic acid biosynthetic processes.</text>
</comment>
<dbReference type="GO" id="GO:0016787">
    <property type="term" value="F:hydrolase activity"/>
    <property type="evidence" value="ECO:0007669"/>
    <property type="project" value="InterPro"/>
</dbReference>
<dbReference type="PRINTS" id="PR00079">
    <property type="entry name" value="G6PDHDRGNASE"/>
</dbReference>
<dbReference type="SUPFAM" id="SSF51735">
    <property type="entry name" value="NAD(P)-binding Rossmann-fold domains"/>
    <property type="match status" value="1"/>
</dbReference>
<keyword evidence="5 10" id="KW-0313">Glucose metabolism</keyword>
<organism evidence="14">
    <name type="scientific">Darwinula stevensoni</name>
    <dbReference type="NCBI Taxonomy" id="69355"/>
    <lineage>
        <taxon>Eukaryota</taxon>
        <taxon>Metazoa</taxon>
        <taxon>Ecdysozoa</taxon>
        <taxon>Arthropoda</taxon>
        <taxon>Crustacea</taxon>
        <taxon>Oligostraca</taxon>
        <taxon>Ostracoda</taxon>
        <taxon>Podocopa</taxon>
        <taxon>Podocopida</taxon>
        <taxon>Darwinulocopina</taxon>
        <taxon>Darwinuloidea</taxon>
        <taxon>Darwinulidae</taxon>
        <taxon>Darwinula</taxon>
    </lineage>
</organism>
<dbReference type="Pfam" id="PF01738">
    <property type="entry name" value="DLH"/>
    <property type="match status" value="1"/>
</dbReference>
<dbReference type="GO" id="GO:0004345">
    <property type="term" value="F:glucose-6-phosphate dehydrogenase activity"/>
    <property type="evidence" value="ECO:0007669"/>
    <property type="project" value="UniProtKB-EC"/>
</dbReference>
<dbReference type="HAMAP" id="MF_00966">
    <property type="entry name" value="G6PD"/>
    <property type="match status" value="1"/>
</dbReference>
<evidence type="ECO:0000256" key="8">
    <source>
        <dbReference type="ARBA" id="ARBA00023277"/>
    </source>
</evidence>